<dbReference type="InterPro" id="IPR036388">
    <property type="entry name" value="WH-like_DNA-bd_sf"/>
</dbReference>
<keyword evidence="8" id="KW-1185">Reference proteome</keyword>
<dbReference type="SUPFAM" id="SSF53850">
    <property type="entry name" value="Periplasmic binding protein-like II"/>
    <property type="match status" value="1"/>
</dbReference>
<dbReference type="Proteomes" id="UP001596053">
    <property type="component" value="Unassembled WGS sequence"/>
</dbReference>
<keyword evidence="5" id="KW-0804">Transcription</keyword>
<evidence type="ECO:0000256" key="1">
    <source>
        <dbReference type="ARBA" id="ARBA00009437"/>
    </source>
</evidence>
<dbReference type="EMBL" id="JBHSLW010000034">
    <property type="protein sequence ID" value="MFC5421866.1"/>
    <property type="molecule type" value="Genomic_DNA"/>
</dbReference>
<evidence type="ECO:0000313" key="8">
    <source>
        <dbReference type="Proteomes" id="UP001596053"/>
    </source>
</evidence>
<sequence length="312" mass="34603">MANIDSIDLNLLRLFDAVYRTRNVSRAAEELGLSQPATSQALTRLRLLLRDPLFERVAGGVRPTARSERLAHSVQAGLALLEAGLNEGERFDPATTEAELRLHLSDIGEGRFLPPLMTTFREIAPNLRIVARAWPHEAISEALDNGQLHFALGFLPTVGGTAHAEMLSDRYQVFVRADHPVTRQAVDGALSAEAIAKLDFVAVRSHAQTQRMLEMLHLDPRIRLVVSSFMALPPIIRATDLAVLMPRQIGLHLEPIGAFALLEPALPQRDFSVALHWSRRHAQNAMLGWARAIILDLFRRPHRPGIAKAADR</sequence>
<name>A0ABW0IXK4_9HYPH</name>
<dbReference type="PANTHER" id="PTHR30118:SF15">
    <property type="entry name" value="TRANSCRIPTIONAL REGULATORY PROTEIN"/>
    <property type="match status" value="1"/>
</dbReference>
<evidence type="ECO:0000256" key="2">
    <source>
        <dbReference type="ARBA" id="ARBA00022458"/>
    </source>
</evidence>
<dbReference type="InterPro" id="IPR050389">
    <property type="entry name" value="LysR-type_TF"/>
</dbReference>
<dbReference type="Pfam" id="PF00126">
    <property type="entry name" value="HTH_1"/>
    <property type="match status" value="1"/>
</dbReference>
<keyword evidence="2" id="KW-0536">Nodulation</keyword>
<gene>
    <name evidence="7" type="ORF">ACFPOB_20100</name>
</gene>
<dbReference type="Pfam" id="PF03466">
    <property type="entry name" value="LysR_substrate"/>
    <property type="match status" value="1"/>
</dbReference>
<proteinExistence type="inferred from homology"/>
<dbReference type="Gene3D" id="3.40.190.10">
    <property type="entry name" value="Periplasmic binding protein-like II"/>
    <property type="match status" value="2"/>
</dbReference>
<dbReference type="Gene3D" id="1.10.10.10">
    <property type="entry name" value="Winged helix-like DNA-binding domain superfamily/Winged helix DNA-binding domain"/>
    <property type="match status" value="1"/>
</dbReference>
<evidence type="ECO:0000313" key="7">
    <source>
        <dbReference type="EMBL" id="MFC5421866.1"/>
    </source>
</evidence>
<evidence type="ECO:0000256" key="5">
    <source>
        <dbReference type="ARBA" id="ARBA00023163"/>
    </source>
</evidence>
<dbReference type="PRINTS" id="PR00039">
    <property type="entry name" value="HTHLYSR"/>
</dbReference>
<dbReference type="InterPro" id="IPR036390">
    <property type="entry name" value="WH_DNA-bd_sf"/>
</dbReference>
<evidence type="ECO:0000259" key="6">
    <source>
        <dbReference type="PROSITE" id="PS50931"/>
    </source>
</evidence>
<reference evidence="8" key="1">
    <citation type="journal article" date="2019" name="Int. J. Syst. Evol. Microbiol.">
        <title>The Global Catalogue of Microorganisms (GCM) 10K type strain sequencing project: providing services to taxonomists for standard genome sequencing and annotation.</title>
        <authorList>
            <consortium name="The Broad Institute Genomics Platform"/>
            <consortium name="The Broad Institute Genome Sequencing Center for Infectious Disease"/>
            <person name="Wu L."/>
            <person name="Ma J."/>
        </authorList>
    </citation>
    <scope>NUCLEOTIDE SEQUENCE [LARGE SCALE GENOMIC DNA]</scope>
    <source>
        <strain evidence="8">NCAIM B.01391</strain>
    </source>
</reference>
<keyword evidence="4" id="KW-0238">DNA-binding</keyword>
<accession>A0ABW0IXK4</accession>
<comment type="caution">
    <text evidence="7">The sequence shown here is derived from an EMBL/GenBank/DDBJ whole genome shotgun (WGS) entry which is preliminary data.</text>
</comment>
<evidence type="ECO:0000256" key="3">
    <source>
        <dbReference type="ARBA" id="ARBA00023015"/>
    </source>
</evidence>
<dbReference type="InterPro" id="IPR005119">
    <property type="entry name" value="LysR_subst-bd"/>
</dbReference>
<dbReference type="RefSeq" id="WP_377800163.1">
    <property type="nucleotide sequence ID" value="NZ_JBHSLW010000034.1"/>
</dbReference>
<dbReference type="SUPFAM" id="SSF46785">
    <property type="entry name" value="Winged helix' DNA-binding domain"/>
    <property type="match status" value="1"/>
</dbReference>
<dbReference type="PROSITE" id="PS50931">
    <property type="entry name" value="HTH_LYSR"/>
    <property type="match status" value="1"/>
</dbReference>
<organism evidence="7 8">
    <name type="scientific">Bosea eneae</name>
    <dbReference type="NCBI Taxonomy" id="151454"/>
    <lineage>
        <taxon>Bacteria</taxon>
        <taxon>Pseudomonadati</taxon>
        <taxon>Pseudomonadota</taxon>
        <taxon>Alphaproteobacteria</taxon>
        <taxon>Hyphomicrobiales</taxon>
        <taxon>Boseaceae</taxon>
        <taxon>Bosea</taxon>
    </lineage>
</organism>
<dbReference type="InterPro" id="IPR000847">
    <property type="entry name" value="LysR_HTH_N"/>
</dbReference>
<feature type="domain" description="HTH lysR-type" evidence="6">
    <location>
        <begin position="7"/>
        <end position="64"/>
    </location>
</feature>
<evidence type="ECO:0000256" key="4">
    <source>
        <dbReference type="ARBA" id="ARBA00023125"/>
    </source>
</evidence>
<dbReference type="PANTHER" id="PTHR30118">
    <property type="entry name" value="HTH-TYPE TRANSCRIPTIONAL REGULATOR LEUO-RELATED"/>
    <property type="match status" value="1"/>
</dbReference>
<protein>
    <submittedName>
        <fullName evidence="7">LysR family transcriptional regulator</fullName>
    </submittedName>
</protein>
<keyword evidence="3" id="KW-0805">Transcription regulation</keyword>
<comment type="similarity">
    <text evidence="1">Belongs to the LysR transcriptional regulatory family.</text>
</comment>